<evidence type="ECO:0000259" key="3">
    <source>
        <dbReference type="Pfam" id="PF04504"/>
    </source>
</evidence>
<feature type="domain" description="Glabrous enhancer-binding protein-like DBD" evidence="3">
    <location>
        <begin position="60"/>
        <end position="153"/>
    </location>
</feature>
<evidence type="ECO:0000256" key="2">
    <source>
        <dbReference type="SAM" id="MobiDB-lite"/>
    </source>
</evidence>
<accession>A0ABS8RV68</accession>
<feature type="region of interest" description="Disordered" evidence="2">
    <location>
        <begin position="1"/>
        <end position="57"/>
    </location>
</feature>
<keyword evidence="5" id="KW-1185">Reference proteome</keyword>
<protein>
    <recommendedName>
        <fullName evidence="3">Glabrous enhancer-binding protein-like DBD domain-containing protein</fullName>
    </recommendedName>
</protein>
<evidence type="ECO:0000256" key="1">
    <source>
        <dbReference type="ARBA" id="ARBA00010820"/>
    </source>
</evidence>
<comment type="caution">
    <text evidence="4">The sequence shown here is derived from an EMBL/GenBank/DDBJ whole genome shotgun (WGS) entry which is preliminary data.</text>
</comment>
<proteinExistence type="inferred from homology"/>
<evidence type="ECO:0000313" key="4">
    <source>
        <dbReference type="EMBL" id="MCD7450664.1"/>
    </source>
</evidence>
<dbReference type="Pfam" id="PF04504">
    <property type="entry name" value="GeBP-like_DBD"/>
    <property type="match status" value="1"/>
</dbReference>
<dbReference type="InterPro" id="IPR053932">
    <property type="entry name" value="GeBP-like_DBD"/>
</dbReference>
<reference evidence="4 5" key="1">
    <citation type="journal article" date="2021" name="BMC Genomics">
        <title>Datura genome reveals duplications of psychoactive alkaloid biosynthetic genes and high mutation rate following tissue culture.</title>
        <authorList>
            <person name="Rajewski A."/>
            <person name="Carter-House D."/>
            <person name="Stajich J."/>
            <person name="Litt A."/>
        </authorList>
    </citation>
    <scope>NUCLEOTIDE SEQUENCE [LARGE SCALE GENOMIC DNA]</scope>
    <source>
        <strain evidence="4">AR-01</strain>
    </source>
</reference>
<comment type="similarity">
    <text evidence="1">Belongs to the GeBP family.</text>
</comment>
<dbReference type="PANTHER" id="PTHR31662">
    <property type="entry name" value="BNAANNG10740D PROTEIN-RELATED"/>
    <property type="match status" value="1"/>
</dbReference>
<organism evidence="4 5">
    <name type="scientific">Datura stramonium</name>
    <name type="common">Jimsonweed</name>
    <name type="synonym">Common thornapple</name>
    <dbReference type="NCBI Taxonomy" id="4076"/>
    <lineage>
        <taxon>Eukaryota</taxon>
        <taxon>Viridiplantae</taxon>
        <taxon>Streptophyta</taxon>
        <taxon>Embryophyta</taxon>
        <taxon>Tracheophyta</taxon>
        <taxon>Spermatophyta</taxon>
        <taxon>Magnoliopsida</taxon>
        <taxon>eudicotyledons</taxon>
        <taxon>Gunneridae</taxon>
        <taxon>Pentapetalae</taxon>
        <taxon>asterids</taxon>
        <taxon>lamiids</taxon>
        <taxon>Solanales</taxon>
        <taxon>Solanaceae</taxon>
        <taxon>Solanoideae</taxon>
        <taxon>Datureae</taxon>
        <taxon>Datura</taxon>
    </lineage>
</organism>
<gene>
    <name evidence="4" type="ORF">HAX54_007850</name>
</gene>
<dbReference type="EMBL" id="JACEIK010000140">
    <property type="protein sequence ID" value="MCD7450664.1"/>
    <property type="molecule type" value="Genomic_DNA"/>
</dbReference>
<name>A0ABS8RV68_DATST</name>
<sequence>MDSTPPLSQSPKITEPLLASASKLPIKRKTPDDPFISAADADTDGGGDTGSDPKPPPFKFHRIWTEPDEIRFLQGLVDGSSENLFFPRDLNVFYTRFSNTMSQPYTKSQLSEKLRRLRKKFRVTSSRLGKGLDMSLLSPHDRALYDLSKQLWHPDYADTSPFNADKSKKSNLVGVKVSFLPTIPYVSDPDQDGIIPYQDKVSIDRATGNDSTRDGVSVNEENIEVEQADNENNDGNGEFDDGDGMLSEVNVELDRGDVWEKRVEFSCFNGPVQVGVGFGNGDIAAKVVMDVFDECLKDFRNGVVGERSNLGGFLKEASLDKFEERWREQRVAELDVLARRMRLVLEHSLQSQ</sequence>
<dbReference type="Proteomes" id="UP000823775">
    <property type="component" value="Unassembled WGS sequence"/>
</dbReference>
<evidence type="ECO:0000313" key="5">
    <source>
        <dbReference type="Proteomes" id="UP000823775"/>
    </source>
</evidence>
<dbReference type="PANTHER" id="PTHR31662:SF8">
    <property type="entry name" value="EXPRESSED PROTEIN"/>
    <property type="match status" value="1"/>
</dbReference>
<feature type="compositionally biased region" description="Polar residues" evidence="2">
    <location>
        <begin position="1"/>
        <end position="12"/>
    </location>
</feature>
<dbReference type="InterPro" id="IPR007592">
    <property type="entry name" value="GEBP"/>
</dbReference>